<dbReference type="GO" id="GO:0046872">
    <property type="term" value="F:metal ion binding"/>
    <property type="evidence" value="ECO:0007669"/>
    <property type="project" value="UniProtKB-KW"/>
</dbReference>
<evidence type="ECO:0000256" key="2">
    <source>
        <dbReference type="ARBA" id="ARBA00004196"/>
    </source>
</evidence>
<accession>A0AB38YGG3</accession>
<keyword evidence="7" id="KW-0482">Metalloprotease</keyword>
<protein>
    <submittedName>
        <fullName evidence="10">Peptidoglycan DD-metalloendopeptidase family protein</fullName>
    </submittedName>
</protein>
<dbReference type="Gene3D" id="3.10.450.350">
    <property type="match status" value="2"/>
</dbReference>
<dbReference type="AlphaFoldDB" id="A0AB38YGG3"/>
<proteinExistence type="predicted"/>
<evidence type="ECO:0000256" key="1">
    <source>
        <dbReference type="ARBA" id="ARBA00001947"/>
    </source>
</evidence>
<gene>
    <name evidence="10" type="ORF">NFC81_01250</name>
</gene>
<keyword evidence="3" id="KW-0645">Protease</keyword>
<dbReference type="CDD" id="cd12797">
    <property type="entry name" value="M23_peptidase"/>
    <property type="match status" value="1"/>
</dbReference>
<dbReference type="InterPro" id="IPR050570">
    <property type="entry name" value="Cell_wall_metabolism_enzyme"/>
</dbReference>
<name>A0AB38YGG3_9GAMM</name>
<dbReference type="GO" id="GO:0006508">
    <property type="term" value="P:proteolysis"/>
    <property type="evidence" value="ECO:0007669"/>
    <property type="project" value="UniProtKB-KW"/>
</dbReference>
<evidence type="ECO:0000256" key="3">
    <source>
        <dbReference type="ARBA" id="ARBA00022670"/>
    </source>
</evidence>
<sequence>MAVWPAAEPRRVQIELASVALPEHSTDDLLSEAIAVSDFEVGEDWRADVLSFEVEPGDTLSHVFDRAKISPTSLFRMLASDRTLERRLVRLQPGNVFEFTVLDDTVTAFTLHTSRLGGVRVELNDDFTVGNWEEYALEPTRVARWATGTINASLFLAGRDAGLSDTMTMNLAQLFGWDVDFALDIRQGDEFAVIYEELYADGEFIGEGRILAASFVNQGNEFHAIRYTDHRGHTEYYDAEGRSVRKAFLRTPLEFARISSHFNPNRRHPILNTIRAHRGTDYAAPTGTPIWAAGEGRVVEARNNGGYGNVVVIQHGQGIRTLYAHMSRFANGIRPGVNVRQGQVIGYVGMTGAATGPHLHYEFLVNGVHVNPVTVRLPDAQPVHSESRADYQAYAQTMMAHLQSARNSMASAEGAMQLD</sequence>
<evidence type="ECO:0000256" key="4">
    <source>
        <dbReference type="ARBA" id="ARBA00022723"/>
    </source>
</evidence>
<dbReference type="Gene3D" id="2.70.70.10">
    <property type="entry name" value="Glucose Permease (Domain IIA)"/>
    <property type="match status" value="1"/>
</dbReference>
<dbReference type="RefSeq" id="WP_304995721.1">
    <property type="nucleotide sequence ID" value="NZ_CP101717.1"/>
</dbReference>
<organism evidence="10">
    <name type="scientific">Salinispirillum sp. LH 10-3-1</name>
    <dbReference type="NCBI Taxonomy" id="2952525"/>
    <lineage>
        <taxon>Bacteria</taxon>
        <taxon>Pseudomonadati</taxon>
        <taxon>Pseudomonadota</taxon>
        <taxon>Gammaproteobacteria</taxon>
        <taxon>Oceanospirillales</taxon>
        <taxon>Saccharospirillaceae</taxon>
        <taxon>Salinispirillum</taxon>
    </lineage>
</organism>
<feature type="domain" description="M23ase beta-sheet core" evidence="8">
    <location>
        <begin position="276"/>
        <end position="372"/>
    </location>
</feature>
<evidence type="ECO:0000256" key="6">
    <source>
        <dbReference type="ARBA" id="ARBA00022833"/>
    </source>
</evidence>
<keyword evidence="4" id="KW-0479">Metal-binding</keyword>
<evidence type="ECO:0000259" key="8">
    <source>
        <dbReference type="Pfam" id="PF01551"/>
    </source>
</evidence>
<dbReference type="Pfam" id="PF19425">
    <property type="entry name" value="Csd3_N2"/>
    <property type="match status" value="1"/>
</dbReference>
<dbReference type="SUPFAM" id="SSF51261">
    <property type="entry name" value="Duplicated hybrid motif"/>
    <property type="match status" value="1"/>
</dbReference>
<keyword evidence="6" id="KW-0862">Zinc</keyword>
<dbReference type="InterPro" id="IPR011055">
    <property type="entry name" value="Dup_hybrid_motif"/>
</dbReference>
<dbReference type="InterPro" id="IPR016047">
    <property type="entry name" value="M23ase_b-sheet_dom"/>
</dbReference>
<keyword evidence="5" id="KW-0378">Hydrolase</keyword>
<evidence type="ECO:0000313" key="10">
    <source>
        <dbReference type="EMBL" id="WLD58436.1"/>
    </source>
</evidence>
<dbReference type="FunFam" id="2.70.70.10:FF:000002">
    <property type="entry name" value="Murein DD-endopeptidase MepM"/>
    <property type="match status" value="1"/>
</dbReference>
<dbReference type="GO" id="GO:0030313">
    <property type="term" value="C:cell envelope"/>
    <property type="evidence" value="ECO:0007669"/>
    <property type="project" value="UniProtKB-SubCell"/>
</dbReference>
<dbReference type="InterPro" id="IPR045834">
    <property type="entry name" value="Csd3_N2"/>
</dbReference>
<evidence type="ECO:0000256" key="5">
    <source>
        <dbReference type="ARBA" id="ARBA00022801"/>
    </source>
</evidence>
<feature type="domain" description="Csd3-like second N-terminal" evidence="9">
    <location>
        <begin position="145"/>
        <end position="264"/>
    </location>
</feature>
<reference evidence="10" key="1">
    <citation type="submission" date="2022-07" db="EMBL/GenBank/DDBJ databases">
        <title>Complete genome sequence of Salinispirillum sp. LH10-3-1 capable of multiple carbohydrate inversion isolated from a soda lake.</title>
        <authorList>
            <person name="Liu J."/>
            <person name="Zhai Y."/>
            <person name="Zhang H."/>
            <person name="Yang H."/>
            <person name="Qu J."/>
            <person name="Li J."/>
        </authorList>
    </citation>
    <scope>NUCLEOTIDE SEQUENCE</scope>
    <source>
        <strain evidence="10">LH 10-3-1</strain>
    </source>
</reference>
<dbReference type="PANTHER" id="PTHR21666">
    <property type="entry name" value="PEPTIDASE-RELATED"/>
    <property type="match status" value="1"/>
</dbReference>
<dbReference type="EMBL" id="CP101717">
    <property type="protein sequence ID" value="WLD58436.1"/>
    <property type="molecule type" value="Genomic_DNA"/>
</dbReference>
<comment type="cofactor">
    <cofactor evidence="1">
        <name>Zn(2+)</name>
        <dbReference type="ChEBI" id="CHEBI:29105"/>
    </cofactor>
</comment>
<dbReference type="PANTHER" id="PTHR21666:SF288">
    <property type="entry name" value="CELL DIVISION PROTEIN YTFB"/>
    <property type="match status" value="1"/>
</dbReference>
<dbReference type="Pfam" id="PF01551">
    <property type="entry name" value="Peptidase_M23"/>
    <property type="match status" value="1"/>
</dbReference>
<evidence type="ECO:0000256" key="7">
    <source>
        <dbReference type="ARBA" id="ARBA00023049"/>
    </source>
</evidence>
<evidence type="ECO:0000259" key="9">
    <source>
        <dbReference type="Pfam" id="PF19425"/>
    </source>
</evidence>
<comment type="subcellular location">
    <subcellularLocation>
        <location evidence="2">Cell envelope</location>
    </subcellularLocation>
</comment>
<dbReference type="GO" id="GO:0004222">
    <property type="term" value="F:metalloendopeptidase activity"/>
    <property type="evidence" value="ECO:0007669"/>
    <property type="project" value="TreeGrafter"/>
</dbReference>